<organism evidence="1 2">
    <name type="scientific">candidate division WOR-1 bacterium RIFOXYC12_FULL_54_18</name>
    <dbReference type="NCBI Taxonomy" id="1802584"/>
    <lineage>
        <taxon>Bacteria</taxon>
        <taxon>Bacillati</taxon>
        <taxon>Saganbacteria</taxon>
    </lineage>
</organism>
<dbReference type="AlphaFoldDB" id="A0A1F4T6C4"/>
<comment type="caution">
    <text evidence="1">The sequence shown here is derived from an EMBL/GenBank/DDBJ whole genome shotgun (WGS) entry which is preliminary data.</text>
</comment>
<evidence type="ECO:0000313" key="1">
    <source>
        <dbReference type="EMBL" id="OGC28268.1"/>
    </source>
</evidence>
<dbReference type="Proteomes" id="UP000178602">
    <property type="component" value="Unassembled WGS sequence"/>
</dbReference>
<gene>
    <name evidence="1" type="ORF">A3K49_04715</name>
</gene>
<sequence length="765" mass="86692">MAKISSLGRAYCDFGRERLAAQKTGARVTFPDRAGWKYLPAGIYYHLISSIVDRLIDTDCFSPGFAPALAASGINPERPEMLNYQYLQVQMTNRVPLSKSDTAPGHLTGEAKRMVRLIRELTRRDNGTFTREQFFNYCSMGSFTVDHHALFNHLLSENMVRLVEDQSAERFEIVDQVEWISSKTTQMKVNGSVMSLRRALQGVYTLHEVVNLAAQTLDILWGNSRVYLYDKESGKATLAISSGDGDKADSHYQGEWIDLRKINAEAERRYVQNGRTLSVVDLKAEKALHGAGRGEEAITDLASIEADHQFYVLPEDNPGKLVYGVFPYTSDQAEHRFEGDPVMKRKHSLWAIWTASNRLPDSERARALAERYPALMTAEPISANNRIQDVASKLHSMVLREVAQRISEICGGRLITEVWQAEERSIAKEEDTGSRKIKMTQVGFSVVSLVVNGSQRTGYDLAPQLTMEEKMEVLEKGEIRDIQGQRVRIFEYPYPKLRDHLRGFLSWMRETVLAVYEKTKIAEGKTKEEMIASLSLEDEPMMERTVNPRYTVLIEGLPGNEHDILGIVSFNLIEVNIGKKRVVAMKIPAAMIREVARGKKLQVAITNEIGRRLLYKYWYENGIFRGFWLALTRGIPVYATSQSLRVIKDFSRMSNFSLIKTINGKELTEEQKLIIEQGSQGKADDSGIETNAYGGRIAIDEEEAGVVVFGKKQDAQLREMLKTKVGENGRIHMVAYYTLWVGLKTMIELALGRLKRKMFGWSLKR</sequence>
<evidence type="ECO:0000313" key="2">
    <source>
        <dbReference type="Proteomes" id="UP000178602"/>
    </source>
</evidence>
<dbReference type="EMBL" id="MEUG01000001">
    <property type="protein sequence ID" value="OGC28268.1"/>
    <property type="molecule type" value="Genomic_DNA"/>
</dbReference>
<proteinExistence type="predicted"/>
<accession>A0A1F4T6C4</accession>
<reference evidence="1 2" key="1">
    <citation type="journal article" date="2016" name="Nat. Commun.">
        <title>Thousands of microbial genomes shed light on interconnected biogeochemical processes in an aquifer system.</title>
        <authorList>
            <person name="Anantharaman K."/>
            <person name="Brown C.T."/>
            <person name="Hug L.A."/>
            <person name="Sharon I."/>
            <person name="Castelle C.J."/>
            <person name="Probst A.J."/>
            <person name="Thomas B.C."/>
            <person name="Singh A."/>
            <person name="Wilkins M.J."/>
            <person name="Karaoz U."/>
            <person name="Brodie E.L."/>
            <person name="Williams K.H."/>
            <person name="Hubbard S.S."/>
            <person name="Banfield J.F."/>
        </authorList>
    </citation>
    <scope>NUCLEOTIDE SEQUENCE [LARGE SCALE GENOMIC DNA]</scope>
</reference>
<protein>
    <submittedName>
        <fullName evidence="1">Uncharacterized protein</fullName>
    </submittedName>
</protein>
<name>A0A1F4T6C4_UNCSA</name>